<gene>
    <name evidence="7" type="ORF">PECAL_1P35030</name>
</gene>
<dbReference type="SUPFAM" id="SSF52540">
    <property type="entry name" value="P-loop containing nucleoside triphosphate hydrolases"/>
    <property type="match status" value="2"/>
</dbReference>
<dbReference type="GO" id="GO:0005524">
    <property type="term" value="F:ATP binding"/>
    <property type="evidence" value="ECO:0007669"/>
    <property type="project" value="InterPro"/>
</dbReference>
<feature type="domain" description="UvrC family homology region profile" evidence="3">
    <location>
        <begin position="43"/>
        <end position="158"/>
    </location>
</feature>
<evidence type="ECO:0000259" key="4">
    <source>
        <dbReference type="PROSITE" id="PS50967"/>
    </source>
</evidence>
<dbReference type="SUPFAM" id="SSF47819">
    <property type="entry name" value="HRDC-like"/>
    <property type="match status" value="1"/>
</dbReference>
<dbReference type="InterPro" id="IPR010997">
    <property type="entry name" value="HRDC-like_sf"/>
</dbReference>
<dbReference type="InterPro" id="IPR001162">
    <property type="entry name" value="UvrC_RNase_H_dom"/>
</dbReference>
<dbReference type="Pfam" id="PF04851">
    <property type="entry name" value="ResIII"/>
    <property type="match status" value="1"/>
</dbReference>
<dbReference type="Pfam" id="PF00271">
    <property type="entry name" value="Helicase_C"/>
    <property type="match status" value="1"/>
</dbReference>
<evidence type="ECO:0000256" key="2">
    <source>
        <dbReference type="ARBA" id="ARBA00022881"/>
    </source>
</evidence>
<dbReference type="InterPro" id="IPR044876">
    <property type="entry name" value="HRDC_dom_sf"/>
</dbReference>
<dbReference type="InterPro" id="IPR027417">
    <property type="entry name" value="P-loop_NTPase"/>
</dbReference>
<keyword evidence="2" id="KW-0234">DNA repair</keyword>
<evidence type="ECO:0000259" key="3">
    <source>
        <dbReference type="PROSITE" id="PS50165"/>
    </source>
</evidence>
<sequence length="1111" mass="119741">MRVPFRKLRNLAKTTEALVVSAWLTRQGHPPSRRLVLPEQLTASLALPEPAAAIDEGAWRAAETIEALEGLTFGEAIAPPSTIECFDISHFCGLQTVGASSAFDRGVLAPDRYGWYSLSDGPPDDPAAIARSVTQRLEETDPPDLFVLDGGIAQLNAATRAVAAAGASTRCISLAKREELIYGAGPTPLALPRHSPTLTLLRRLRDEAHAAALLAHRRARGRAGETTFASVLDEAPLDPDAKRSLRAAFTSAADLREAPIDALRDIIGDDAAAVQSWLAAPAATQQAENFDDLAALVVGKGGAVDAVAADGRRRASSAVVDAAAEAQARRWWQPRRALRLETADPIHLARLLEAASEGTGLDDALLSWTRPSHTEERPVVAASTPLPANQMMKRAGPAFEPTPGTFQMRSPYEPRGDQPTAIAHLVKGLGRGTPRVVLAGATGTGKTFVLAHAIEALSKPTLVLAPNKVLAAQLWSELHSLFPDNCVKFFCSHFDFYRPESYSRATDNYVEKRSATNSRIDALRHDATRSLLERRDTIVVATVSCIYGLGMPAEYVESAVPLQEGQPWASPAALADTIASLRYAPGSSDRGSYSLAENDGAVTLSVGLVVDDLRLDVRLVSDDTWTIESLALVGEDTSSTVDAYVLYPASHHAATPEEIERACDDIEIELVQELERHLAAGRWREAERLRRRVADDVAMLRAEGWCAGAENYARHLSGRAEHEAPATLIDYFPDDDWLLVVDEAHVAVPQLRGMHAGDRARKSSLVENGFRLKSALDNRPLTASEFWARVPQAVLATATPSEDVLDMCDRSPENVASLVVRPTGVVDPSVTVVNASKAGGLEDHLLAAVSNAEGRALVTCLTKRSAEALADFLTSHGIPAAWLHADLDSQKRLKVLDALRRGDLKAVVGCNLLREGLDLPQVSLVAIVGAEKRGYLRSATSLIQTIGRAARHVNGEVLLYTDDGFVSDSMREAIEETNRRRSIQLRYNEDNGVTPRGAAAAGGDANDALAELLGPSRGGPGGGGAMRELPVFEDPTDEALHVALREWRKATAAANRKRPFRVFPERTLQDLVAKKPTTTSELKEVWGLGPARLARHGDEVLAVVREYVVSR</sequence>
<dbReference type="GO" id="GO:0003677">
    <property type="term" value="F:DNA binding"/>
    <property type="evidence" value="ECO:0007669"/>
    <property type="project" value="InterPro"/>
</dbReference>
<dbReference type="OrthoDB" id="16911at2759"/>
<evidence type="ECO:0000259" key="5">
    <source>
        <dbReference type="PROSITE" id="PS51192"/>
    </source>
</evidence>
<dbReference type="PROSITE" id="PS51192">
    <property type="entry name" value="HELICASE_ATP_BIND_1"/>
    <property type="match status" value="1"/>
</dbReference>
<dbReference type="Gene3D" id="3.30.420.340">
    <property type="entry name" value="UvrC, RNAse H endonuclease domain"/>
    <property type="match status" value="1"/>
</dbReference>
<evidence type="ECO:0000313" key="8">
    <source>
        <dbReference type="Proteomes" id="UP000789595"/>
    </source>
</evidence>
<keyword evidence="2" id="KW-0267">Excision nuclease</keyword>
<evidence type="ECO:0000256" key="1">
    <source>
        <dbReference type="ARBA" id="ARBA00022769"/>
    </source>
</evidence>
<dbReference type="Gene3D" id="3.40.50.300">
    <property type="entry name" value="P-loop containing nucleotide triphosphate hydrolases"/>
    <property type="match status" value="3"/>
</dbReference>
<dbReference type="PANTHER" id="PTHR24029:SF0">
    <property type="entry name" value="UVRABC SYSTEM PROTEIN B"/>
    <property type="match status" value="1"/>
</dbReference>
<evidence type="ECO:0000259" key="6">
    <source>
        <dbReference type="PROSITE" id="PS51194"/>
    </source>
</evidence>
<keyword evidence="8" id="KW-1185">Reference proteome</keyword>
<feature type="domain" description="Helicase ATP-binding" evidence="5">
    <location>
        <begin position="427"/>
        <end position="579"/>
    </location>
</feature>
<dbReference type="Proteomes" id="UP000789595">
    <property type="component" value="Unassembled WGS sequence"/>
</dbReference>
<proteinExistence type="predicted"/>
<dbReference type="InterPro" id="IPR024759">
    <property type="entry name" value="UvrB_YAD/RRR_dom"/>
</dbReference>
<reference evidence="7" key="1">
    <citation type="submission" date="2021-11" db="EMBL/GenBank/DDBJ databases">
        <authorList>
            <consortium name="Genoscope - CEA"/>
            <person name="William W."/>
        </authorList>
    </citation>
    <scope>NUCLEOTIDE SEQUENCE</scope>
</reference>
<dbReference type="InterPro" id="IPR038476">
    <property type="entry name" value="UvrC_RNase_H_dom_sf"/>
</dbReference>
<keyword evidence="1" id="KW-0228">DNA excision</keyword>
<dbReference type="GO" id="GO:0009380">
    <property type="term" value="C:excinuclease repair complex"/>
    <property type="evidence" value="ECO:0007669"/>
    <property type="project" value="InterPro"/>
</dbReference>
<dbReference type="PROSITE" id="PS51194">
    <property type="entry name" value="HELICASE_CTER"/>
    <property type="match status" value="1"/>
</dbReference>
<dbReference type="InterPro" id="IPR006935">
    <property type="entry name" value="Helicase/UvrB_N"/>
</dbReference>
<dbReference type="SMART" id="SM00490">
    <property type="entry name" value="HELICc"/>
    <property type="match status" value="1"/>
</dbReference>
<dbReference type="SMART" id="SM00487">
    <property type="entry name" value="DEXDc"/>
    <property type="match status" value="1"/>
</dbReference>
<feature type="domain" description="Helicase C-terminal" evidence="6">
    <location>
        <begin position="840"/>
        <end position="993"/>
    </location>
</feature>
<dbReference type="InterPro" id="IPR001650">
    <property type="entry name" value="Helicase_C-like"/>
</dbReference>
<dbReference type="GO" id="GO:0016887">
    <property type="term" value="F:ATP hydrolysis activity"/>
    <property type="evidence" value="ECO:0007669"/>
    <property type="project" value="InterPro"/>
</dbReference>
<keyword evidence="2" id="KW-0227">DNA damage</keyword>
<dbReference type="PANTHER" id="PTHR24029">
    <property type="entry name" value="UVRABC SYSTEM PROTEIN B"/>
    <property type="match status" value="1"/>
</dbReference>
<dbReference type="InterPro" id="IPR002121">
    <property type="entry name" value="HRDC_dom"/>
</dbReference>
<evidence type="ECO:0008006" key="9">
    <source>
        <dbReference type="Google" id="ProtNLM"/>
    </source>
</evidence>
<dbReference type="Pfam" id="PF00570">
    <property type="entry name" value="HRDC"/>
    <property type="match status" value="1"/>
</dbReference>
<dbReference type="Gene3D" id="1.10.150.80">
    <property type="entry name" value="HRDC domain"/>
    <property type="match status" value="1"/>
</dbReference>
<accession>A0A8J2SCT1</accession>
<organism evidence="7 8">
    <name type="scientific">Pelagomonas calceolata</name>
    <dbReference type="NCBI Taxonomy" id="35677"/>
    <lineage>
        <taxon>Eukaryota</taxon>
        <taxon>Sar</taxon>
        <taxon>Stramenopiles</taxon>
        <taxon>Ochrophyta</taxon>
        <taxon>Pelagophyceae</taxon>
        <taxon>Pelagomonadales</taxon>
        <taxon>Pelagomonadaceae</taxon>
        <taxon>Pelagomonas</taxon>
    </lineage>
</organism>
<dbReference type="InterPro" id="IPR004807">
    <property type="entry name" value="UvrB"/>
</dbReference>
<dbReference type="PROSITE" id="PS50165">
    <property type="entry name" value="UVRC"/>
    <property type="match status" value="1"/>
</dbReference>
<dbReference type="AlphaFoldDB" id="A0A8J2SCT1"/>
<evidence type="ECO:0000313" key="7">
    <source>
        <dbReference type="EMBL" id="CAH0366987.1"/>
    </source>
</evidence>
<comment type="caution">
    <text evidence="7">The sequence shown here is derived from an EMBL/GenBank/DDBJ whole genome shotgun (WGS) entry which is preliminary data.</text>
</comment>
<dbReference type="SMART" id="SM00341">
    <property type="entry name" value="HRDC"/>
    <property type="match status" value="1"/>
</dbReference>
<dbReference type="PROSITE" id="PS50967">
    <property type="entry name" value="HRDC"/>
    <property type="match status" value="1"/>
</dbReference>
<protein>
    <recommendedName>
        <fullName evidence="9">DNA helicase</fullName>
    </recommendedName>
</protein>
<dbReference type="Pfam" id="PF12344">
    <property type="entry name" value="UvrB"/>
    <property type="match status" value="1"/>
</dbReference>
<feature type="domain" description="HRDC" evidence="4">
    <location>
        <begin position="1034"/>
        <end position="1111"/>
    </location>
</feature>
<dbReference type="GO" id="GO:0006289">
    <property type="term" value="P:nucleotide-excision repair"/>
    <property type="evidence" value="ECO:0007669"/>
    <property type="project" value="InterPro"/>
</dbReference>
<dbReference type="InterPro" id="IPR014001">
    <property type="entry name" value="Helicase_ATP-bd"/>
</dbReference>
<dbReference type="Pfam" id="PF08459">
    <property type="entry name" value="UvrC_RNaseH_dom"/>
    <property type="match status" value="1"/>
</dbReference>
<name>A0A8J2SCT1_9STRA</name>
<dbReference type="GO" id="GO:0009381">
    <property type="term" value="F:excinuclease ABC activity"/>
    <property type="evidence" value="ECO:0007669"/>
    <property type="project" value="InterPro"/>
</dbReference>
<dbReference type="EMBL" id="CAKKNE010000001">
    <property type="protein sequence ID" value="CAH0366987.1"/>
    <property type="molecule type" value="Genomic_DNA"/>
</dbReference>